<name>A0ABP7DVY6_9GAMM</name>
<protein>
    <submittedName>
        <fullName evidence="5">Aldehyde dehydrogenase</fullName>
    </submittedName>
</protein>
<dbReference type="PROSITE" id="PS00070">
    <property type="entry name" value="ALDEHYDE_DEHYDR_CYS"/>
    <property type="match status" value="1"/>
</dbReference>
<gene>
    <name evidence="5" type="ORF">GCM10022421_17840</name>
</gene>
<dbReference type="InterPro" id="IPR015590">
    <property type="entry name" value="Aldehyde_DH_dom"/>
</dbReference>
<dbReference type="InterPro" id="IPR016161">
    <property type="entry name" value="Ald_DH/histidinol_DH"/>
</dbReference>
<dbReference type="InterPro" id="IPR029510">
    <property type="entry name" value="Ald_DH_CS_GLU"/>
</dbReference>
<accession>A0ABP7DVY6</accession>
<dbReference type="InterPro" id="IPR016160">
    <property type="entry name" value="Ald_DH_CS_CYS"/>
</dbReference>
<reference evidence="6" key="1">
    <citation type="journal article" date="2019" name="Int. J. Syst. Evol. Microbiol.">
        <title>The Global Catalogue of Microorganisms (GCM) 10K type strain sequencing project: providing services to taxonomists for standard genome sequencing and annotation.</title>
        <authorList>
            <consortium name="The Broad Institute Genomics Platform"/>
            <consortium name="The Broad Institute Genome Sequencing Center for Infectious Disease"/>
            <person name="Wu L."/>
            <person name="Ma J."/>
        </authorList>
    </citation>
    <scope>NUCLEOTIDE SEQUENCE [LARGE SCALE GENOMIC DNA]</scope>
    <source>
        <strain evidence="6">JCM 17329</strain>
    </source>
</reference>
<keyword evidence="6" id="KW-1185">Reference proteome</keyword>
<dbReference type="RefSeq" id="WP_344964361.1">
    <property type="nucleotide sequence ID" value="NZ_BAABDS010000027.1"/>
</dbReference>
<dbReference type="EMBL" id="BAABDS010000027">
    <property type="protein sequence ID" value="GAA3710903.1"/>
    <property type="molecule type" value="Genomic_DNA"/>
</dbReference>
<feature type="domain" description="Aldehyde dehydrogenase" evidence="4">
    <location>
        <begin position="35"/>
        <end position="492"/>
    </location>
</feature>
<dbReference type="PROSITE" id="PS00687">
    <property type="entry name" value="ALDEHYDE_DEHYDR_GLU"/>
    <property type="match status" value="1"/>
</dbReference>
<organism evidence="5 6">
    <name type="scientific">Oceanisphaera sediminis</name>
    <dbReference type="NCBI Taxonomy" id="981381"/>
    <lineage>
        <taxon>Bacteria</taxon>
        <taxon>Pseudomonadati</taxon>
        <taxon>Pseudomonadota</taxon>
        <taxon>Gammaproteobacteria</taxon>
        <taxon>Aeromonadales</taxon>
        <taxon>Aeromonadaceae</taxon>
        <taxon>Oceanisphaera</taxon>
    </lineage>
</organism>
<evidence type="ECO:0000256" key="3">
    <source>
        <dbReference type="RuleBase" id="RU003345"/>
    </source>
</evidence>
<dbReference type="PANTHER" id="PTHR11699">
    <property type="entry name" value="ALDEHYDE DEHYDROGENASE-RELATED"/>
    <property type="match status" value="1"/>
</dbReference>
<dbReference type="Gene3D" id="3.40.309.10">
    <property type="entry name" value="Aldehyde Dehydrogenase, Chain A, domain 2"/>
    <property type="match status" value="1"/>
</dbReference>
<evidence type="ECO:0000313" key="6">
    <source>
        <dbReference type="Proteomes" id="UP001501479"/>
    </source>
</evidence>
<evidence type="ECO:0000256" key="2">
    <source>
        <dbReference type="PROSITE-ProRule" id="PRU10007"/>
    </source>
</evidence>
<proteinExistence type="inferred from homology"/>
<dbReference type="CDD" id="cd07112">
    <property type="entry name" value="ALDH_GABALDH-PuuC"/>
    <property type="match status" value="1"/>
</dbReference>
<feature type="active site" evidence="2">
    <location>
        <position position="267"/>
    </location>
</feature>
<dbReference type="Proteomes" id="UP001501479">
    <property type="component" value="Unassembled WGS sequence"/>
</dbReference>
<dbReference type="Gene3D" id="3.40.605.10">
    <property type="entry name" value="Aldehyde Dehydrogenase, Chain A, domain 1"/>
    <property type="match status" value="1"/>
</dbReference>
<evidence type="ECO:0000313" key="5">
    <source>
        <dbReference type="EMBL" id="GAA3710903.1"/>
    </source>
</evidence>
<dbReference type="SUPFAM" id="SSF53720">
    <property type="entry name" value="ALDH-like"/>
    <property type="match status" value="1"/>
</dbReference>
<dbReference type="InterPro" id="IPR016163">
    <property type="entry name" value="Ald_DH_C"/>
</dbReference>
<comment type="caution">
    <text evidence="5">The sequence shown here is derived from an EMBL/GenBank/DDBJ whole genome shotgun (WGS) entry which is preliminary data.</text>
</comment>
<evidence type="ECO:0000256" key="1">
    <source>
        <dbReference type="ARBA" id="ARBA00023002"/>
    </source>
</evidence>
<keyword evidence="1 3" id="KW-0560">Oxidoreductase</keyword>
<dbReference type="InterPro" id="IPR016162">
    <property type="entry name" value="Ald_DH_N"/>
</dbReference>
<sequence length="501" mass="53423">MRQLSLADWQARSEQLRPQGRAFIQGQYCDAVKGDRFATLNPANGLPLAEVASCDEQDAQLAVGHARTAFRRGDWSTLAPAARKKVMLKLADLVELHAEELALLETLDMGKPIGDSLNVDMPAAINCLRWNAEAIDKVYGEVAPTGLDNLGLITREPLGVVAAIVPWNFPLMMACWKIAPALAAGNAVILKPSEKSPLSAIRLAALAKEAGIPDGIFQVLPGFGHTVGKALALHPDVDALAFTGSTRVGKLLTQYAGESNMKRTFMECGGKSANIVFADAGDLDKVAREAAQAIFFNQGEVCIAGSRLLVENSIREELVERIIAHAQSWQPGNPLDPASAMGAIVDATQLDGIRSHVARGIEQGARLRLGGEAVLTDGGGCYFPPTVFDEIDNRLALAREEIFGPVLAVIGFDSAEEAIAIANDSPYGLAAAVWTQNLDKALNTARRLESGQVYVNNYAGGDMTVPFGGVKQSGNGRDKSLHSLAEYSQTKTTWIELGTNA</sequence>
<dbReference type="Pfam" id="PF00171">
    <property type="entry name" value="Aldedh"/>
    <property type="match status" value="1"/>
</dbReference>
<comment type="similarity">
    <text evidence="3">Belongs to the aldehyde dehydrogenase family.</text>
</comment>
<evidence type="ECO:0000259" key="4">
    <source>
        <dbReference type="Pfam" id="PF00171"/>
    </source>
</evidence>